<dbReference type="AlphaFoldDB" id="A0A1Y6BCU9"/>
<accession>A0A1Y6BCU9</accession>
<proteinExistence type="predicted"/>
<dbReference type="Gene3D" id="2.160.10.10">
    <property type="entry name" value="Hexapeptide repeat proteins"/>
    <property type="match status" value="1"/>
</dbReference>
<organism evidence="4 5">
    <name type="scientific">Pseudobacteriovorax antillogorgiicola</name>
    <dbReference type="NCBI Taxonomy" id="1513793"/>
    <lineage>
        <taxon>Bacteria</taxon>
        <taxon>Pseudomonadati</taxon>
        <taxon>Bdellovibrionota</taxon>
        <taxon>Oligoflexia</taxon>
        <taxon>Oligoflexales</taxon>
        <taxon>Pseudobacteriovoracaceae</taxon>
        <taxon>Pseudobacteriovorax</taxon>
    </lineage>
</organism>
<sequence length="264" mass="29291">MKPWIANVSQAMFDLNQRTPPTLCRASIFSWTMTLIDSLFPSRCEKPICSLDAWQTRFQDLDERLHSILQDLDWQTQDTWDSTCEAFFSYLPSCKHQLDQDAQFFLEQDPAANSVQEVVLCYPGFYALAIHRVAHKLYEMNVPLLPRVLSEFAHEKTGIDIHPGAQVDCPLFIDHGTGIVIGETAIVGHHVKIFQGVTLGAPSVKRNLRGKKRHPTIGNQVVLYANATILGGDTHIGDGTIVGGSAWITDSVPAGSRVLANLPN</sequence>
<dbReference type="InterPro" id="IPR011004">
    <property type="entry name" value="Trimer_LpxA-like_sf"/>
</dbReference>
<evidence type="ECO:0000256" key="2">
    <source>
        <dbReference type="ARBA" id="ARBA00022679"/>
    </source>
</evidence>
<keyword evidence="5" id="KW-1185">Reference proteome</keyword>
<evidence type="ECO:0000256" key="3">
    <source>
        <dbReference type="ARBA" id="ARBA00023315"/>
    </source>
</evidence>
<dbReference type="Proteomes" id="UP000192907">
    <property type="component" value="Unassembled WGS sequence"/>
</dbReference>
<dbReference type="GO" id="GO:0016746">
    <property type="term" value="F:acyltransferase activity"/>
    <property type="evidence" value="ECO:0007669"/>
    <property type="project" value="UniProtKB-KW"/>
</dbReference>
<keyword evidence="3" id="KW-0012">Acyltransferase</keyword>
<dbReference type="PANTHER" id="PTHR42811">
    <property type="entry name" value="SERINE ACETYLTRANSFERASE"/>
    <property type="match status" value="1"/>
</dbReference>
<dbReference type="OrthoDB" id="5298206at2"/>
<dbReference type="Gene3D" id="1.10.3130.10">
    <property type="entry name" value="serine acetyltransferase, domain 1"/>
    <property type="match status" value="1"/>
</dbReference>
<dbReference type="GO" id="GO:0008652">
    <property type="term" value="P:amino acid biosynthetic process"/>
    <property type="evidence" value="ECO:0007669"/>
    <property type="project" value="UniProtKB-KW"/>
</dbReference>
<keyword evidence="2 4" id="KW-0808">Transferase</keyword>
<dbReference type="InterPro" id="IPR042122">
    <property type="entry name" value="Ser_AcTrfase_N_sf"/>
</dbReference>
<dbReference type="STRING" id="1513793.SAMN06296036_103166"/>
<evidence type="ECO:0000313" key="5">
    <source>
        <dbReference type="Proteomes" id="UP000192907"/>
    </source>
</evidence>
<name>A0A1Y6BCU9_9BACT</name>
<dbReference type="SUPFAM" id="SSF51161">
    <property type="entry name" value="Trimeric LpxA-like enzymes"/>
    <property type="match status" value="1"/>
</dbReference>
<protein>
    <submittedName>
        <fullName evidence="4">Serine O-acetyltransferase</fullName>
    </submittedName>
</protein>
<dbReference type="RefSeq" id="WP_132316077.1">
    <property type="nucleotide sequence ID" value="NZ_FWZT01000003.1"/>
</dbReference>
<dbReference type="CDD" id="cd03354">
    <property type="entry name" value="LbH_SAT"/>
    <property type="match status" value="1"/>
</dbReference>
<gene>
    <name evidence="4" type="ORF">SAMN06296036_103166</name>
</gene>
<dbReference type="InterPro" id="IPR045304">
    <property type="entry name" value="LbH_SAT"/>
</dbReference>
<evidence type="ECO:0000256" key="1">
    <source>
        <dbReference type="ARBA" id="ARBA00022605"/>
    </source>
</evidence>
<evidence type="ECO:0000313" key="4">
    <source>
        <dbReference type="EMBL" id="SMF01229.1"/>
    </source>
</evidence>
<keyword evidence="1" id="KW-0028">Amino-acid biosynthesis</keyword>
<dbReference type="EMBL" id="FWZT01000003">
    <property type="protein sequence ID" value="SMF01229.1"/>
    <property type="molecule type" value="Genomic_DNA"/>
</dbReference>
<reference evidence="5" key="1">
    <citation type="submission" date="2017-04" db="EMBL/GenBank/DDBJ databases">
        <authorList>
            <person name="Varghese N."/>
            <person name="Submissions S."/>
        </authorList>
    </citation>
    <scope>NUCLEOTIDE SEQUENCE [LARGE SCALE GENOMIC DNA]</scope>
    <source>
        <strain evidence="5">RKEM611</strain>
    </source>
</reference>